<protein>
    <submittedName>
        <fullName evidence="1">Uncharacterized protein</fullName>
    </submittedName>
</protein>
<organism evidence="1 2">
    <name type="scientific">Orchesella dallaii</name>
    <dbReference type="NCBI Taxonomy" id="48710"/>
    <lineage>
        <taxon>Eukaryota</taxon>
        <taxon>Metazoa</taxon>
        <taxon>Ecdysozoa</taxon>
        <taxon>Arthropoda</taxon>
        <taxon>Hexapoda</taxon>
        <taxon>Collembola</taxon>
        <taxon>Entomobryomorpha</taxon>
        <taxon>Entomobryoidea</taxon>
        <taxon>Orchesellidae</taxon>
        <taxon>Orchesellinae</taxon>
        <taxon>Orchesella</taxon>
    </lineage>
</organism>
<evidence type="ECO:0000313" key="2">
    <source>
        <dbReference type="Proteomes" id="UP001642540"/>
    </source>
</evidence>
<gene>
    <name evidence="1" type="ORF">ODALV1_LOCUS30625</name>
</gene>
<keyword evidence="2" id="KW-1185">Reference proteome</keyword>
<evidence type="ECO:0000313" key="1">
    <source>
        <dbReference type="EMBL" id="CAL8145865.1"/>
    </source>
</evidence>
<reference evidence="1 2" key="1">
    <citation type="submission" date="2024-08" db="EMBL/GenBank/DDBJ databases">
        <authorList>
            <person name="Cucini C."/>
            <person name="Frati F."/>
        </authorList>
    </citation>
    <scope>NUCLEOTIDE SEQUENCE [LARGE SCALE GENOMIC DNA]</scope>
</reference>
<dbReference type="EMBL" id="CAXLJM020000164">
    <property type="protein sequence ID" value="CAL8145865.1"/>
    <property type="molecule type" value="Genomic_DNA"/>
</dbReference>
<comment type="caution">
    <text evidence="1">The sequence shown here is derived from an EMBL/GenBank/DDBJ whole genome shotgun (WGS) entry which is preliminary data.</text>
</comment>
<dbReference type="Proteomes" id="UP001642540">
    <property type="component" value="Unassembled WGS sequence"/>
</dbReference>
<name>A0ABP1S7S1_9HEXA</name>
<sequence>MGKVLSCFKNLTGLSEENGDENTGPDVVKFALCRGHLRQCARCAAERNRESFENRQLRRWDNCEPVHELGNNDHFWIPTPPPPPRVAGFQFTPSYYKK</sequence>
<proteinExistence type="predicted"/>
<accession>A0ABP1S7S1</accession>